<proteinExistence type="predicted"/>
<evidence type="ECO:0000313" key="1">
    <source>
        <dbReference type="EMBL" id="KAI1713235.1"/>
    </source>
</evidence>
<sequence>MFASTSAMLKLHQRHGSACLHCIRIFSSDIDKEFRRRRPMAKNPRDQFGTIGRGLAPQTERLHRGFDPLWDYDGEALLEKETKKTIAKTAWEYDAFADAPVVQVPIRVTRQEKNKGRKIQQKFQR</sequence>
<organism evidence="1 2">
    <name type="scientific">Ditylenchus destructor</name>
    <dbReference type="NCBI Taxonomy" id="166010"/>
    <lineage>
        <taxon>Eukaryota</taxon>
        <taxon>Metazoa</taxon>
        <taxon>Ecdysozoa</taxon>
        <taxon>Nematoda</taxon>
        <taxon>Chromadorea</taxon>
        <taxon>Rhabditida</taxon>
        <taxon>Tylenchina</taxon>
        <taxon>Tylenchomorpha</taxon>
        <taxon>Sphaerularioidea</taxon>
        <taxon>Anguinidae</taxon>
        <taxon>Anguininae</taxon>
        <taxon>Ditylenchus</taxon>
    </lineage>
</organism>
<name>A0AAD4N4C7_9BILA</name>
<dbReference type="AlphaFoldDB" id="A0AAD4N4C7"/>
<dbReference type="EMBL" id="JAKKPZ010000016">
    <property type="protein sequence ID" value="KAI1713235.1"/>
    <property type="molecule type" value="Genomic_DNA"/>
</dbReference>
<dbReference type="Proteomes" id="UP001201812">
    <property type="component" value="Unassembled WGS sequence"/>
</dbReference>
<keyword evidence="2" id="KW-1185">Reference proteome</keyword>
<reference evidence="1" key="1">
    <citation type="submission" date="2022-01" db="EMBL/GenBank/DDBJ databases">
        <title>Genome Sequence Resource for Two Populations of Ditylenchus destructor, the Migratory Endoparasitic Phytonematode.</title>
        <authorList>
            <person name="Zhang H."/>
            <person name="Lin R."/>
            <person name="Xie B."/>
        </authorList>
    </citation>
    <scope>NUCLEOTIDE SEQUENCE</scope>
    <source>
        <strain evidence="1">BazhouSP</strain>
    </source>
</reference>
<gene>
    <name evidence="1" type="ORF">DdX_09310</name>
</gene>
<comment type="caution">
    <text evidence="1">The sequence shown here is derived from an EMBL/GenBank/DDBJ whole genome shotgun (WGS) entry which is preliminary data.</text>
</comment>
<protein>
    <submittedName>
        <fullName evidence="1">Uncharacterized protein</fullName>
    </submittedName>
</protein>
<accession>A0AAD4N4C7</accession>
<evidence type="ECO:0000313" key="2">
    <source>
        <dbReference type="Proteomes" id="UP001201812"/>
    </source>
</evidence>